<dbReference type="InterPro" id="IPR036134">
    <property type="entry name" value="Crypto/Photolyase_FAD-like_sf"/>
</dbReference>
<dbReference type="SUPFAM" id="SSF48173">
    <property type="entry name" value="Cryptochrome/photolyase FAD-binding domain"/>
    <property type="match status" value="1"/>
</dbReference>
<dbReference type="InterPro" id="IPR036155">
    <property type="entry name" value="Crypto/Photolyase_N_sf"/>
</dbReference>
<dbReference type="SUPFAM" id="SSF52425">
    <property type="entry name" value="Cryptochrome/photolyase, N-terminal domain"/>
    <property type="match status" value="1"/>
</dbReference>
<dbReference type="InterPro" id="IPR006050">
    <property type="entry name" value="DNA_photolyase_N"/>
</dbReference>
<dbReference type="PANTHER" id="PTHR11455:SF9">
    <property type="entry name" value="CRYPTOCHROME CIRCADIAN CLOCK 5 ISOFORM X1"/>
    <property type="match status" value="1"/>
</dbReference>
<feature type="binding site" evidence="4">
    <location>
        <begin position="249"/>
        <end position="253"/>
    </location>
    <ligand>
        <name>FAD</name>
        <dbReference type="ChEBI" id="CHEBI:57692"/>
    </ligand>
</feature>
<keyword evidence="2 4" id="KW-0274">FAD</keyword>
<dbReference type="Gene3D" id="1.10.579.10">
    <property type="entry name" value="DNA Cyclobutane Dipyrimidine Photolyase, subunit A, domain 3"/>
    <property type="match status" value="1"/>
</dbReference>
<protein>
    <submittedName>
        <fullName evidence="7">Deoxyribodipyrimidine photolyase</fullName>
    </submittedName>
</protein>
<dbReference type="PROSITE" id="PS51645">
    <property type="entry name" value="PHR_CRY_ALPHA_BETA"/>
    <property type="match status" value="1"/>
</dbReference>
<dbReference type="GO" id="GO:0071949">
    <property type="term" value="F:FAD binding"/>
    <property type="evidence" value="ECO:0007669"/>
    <property type="project" value="TreeGrafter"/>
</dbReference>
<dbReference type="PANTHER" id="PTHR11455">
    <property type="entry name" value="CRYPTOCHROME"/>
    <property type="match status" value="1"/>
</dbReference>
<gene>
    <name evidence="7" type="ORF">C437_01205</name>
</gene>
<comment type="caution">
    <text evidence="7">The sequence shown here is derived from an EMBL/GenBank/DDBJ whole genome shotgun (WGS) entry which is preliminary data.</text>
</comment>
<dbReference type="Pfam" id="PF00875">
    <property type="entry name" value="DNA_photolyase"/>
    <property type="match status" value="1"/>
</dbReference>
<evidence type="ECO:0000259" key="6">
    <source>
        <dbReference type="PROSITE" id="PS51645"/>
    </source>
</evidence>
<proteinExistence type="predicted"/>
<feature type="binding site" evidence="4">
    <location>
        <position position="235"/>
    </location>
    <ligand>
        <name>FAD</name>
        <dbReference type="ChEBI" id="CHEBI:57692"/>
    </ligand>
</feature>
<comment type="cofactor">
    <cofactor evidence="4">
        <name>FAD</name>
        <dbReference type="ChEBI" id="CHEBI:57692"/>
    </cofactor>
    <text evidence="4">Binds 1 FAD per subunit.</text>
</comment>
<dbReference type="GO" id="GO:0006139">
    <property type="term" value="P:nucleobase-containing compound metabolic process"/>
    <property type="evidence" value="ECO:0007669"/>
    <property type="project" value="UniProtKB-ARBA"/>
</dbReference>
<evidence type="ECO:0000256" key="1">
    <source>
        <dbReference type="ARBA" id="ARBA00022630"/>
    </source>
</evidence>
<dbReference type="InterPro" id="IPR018394">
    <property type="entry name" value="DNA_photolyase_1_CS_C"/>
</dbReference>
<dbReference type="GO" id="GO:0003904">
    <property type="term" value="F:deoxyribodipyrimidine photo-lyase activity"/>
    <property type="evidence" value="ECO:0007669"/>
    <property type="project" value="TreeGrafter"/>
</dbReference>
<dbReference type="PATRIC" id="fig|662477.6.peg.244"/>
<feature type="binding site" evidence="4">
    <location>
        <position position="283"/>
    </location>
    <ligand>
        <name>FAD</name>
        <dbReference type="ChEBI" id="CHEBI:57692"/>
    </ligand>
</feature>
<keyword evidence="8" id="KW-1185">Reference proteome</keyword>
<evidence type="ECO:0000256" key="5">
    <source>
        <dbReference type="SAM" id="MobiDB-lite"/>
    </source>
</evidence>
<dbReference type="Gene3D" id="3.40.50.620">
    <property type="entry name" value="HUPs"/>
    <property type="match status" value="1"/>
</dbReference>
<dbReference type="Pfam" id="PF03441">
    <property type="entry name" value="FAD_binding_7"/>
    <property type="match status" value="1"/>
</dbReference>
<dbReference type="InterPro" id="IPR002081">
    <property type="entry name" value="Cryptochrome/DNA_photolyase_1"/>
</dbReference>
<dbReference type="GO" id="GO:0006950">
    <property type="term" value="P:response to stress"/>
    <property type="evidence" value="ECO:0007669"/>
    <property type="project" value="UniProtKB-ARBA"/>
</dbReference>
<dbReference type="InterPro" id="IPR014729">
    <property type="entry name" value="Rossmann-like_a/b/a_fold"/>
</dbReference>
<dbReference type="AlphaFoldDB" id="M0JQS9"/>
<feature type="compositionally biased region" description="Polar residues" evidence="5">
    <location>
        <begin position="528"/>
        <end position="539"/>
    </location>
</feature>
<keyword evidence="3" id="KW-0157">Chromophore</keyword>
<evidence type="ECO:0000313" key="8">
    <source>
        <dbReference type="Proteomes" id="UP000011534"/>
    </source>
</evidence>
<keyword evidence="1 4" id="KW-0285">Flavoprotein</keyword>
<feature type="region of interest" description="Disordered" evidence="5">
    <location>
        <begin position="508"/>
        <end position="539"/>
    </location>
</feature>
<sequence>MIRLVHMPGLGSDDTLIPQGDAIPTLADDEAGTVVWHREHLRIRDQAAVARAASSEYMLPLFVFDPAFYGAEGLACDSRVRFLHDCLTDLSDQYHTATGRGLTYAHGDPVDVLGRFREAGWDIVTMAVPTGRYGRQRDRRVRDQCDVTFIDGDGLVRDRVETREGWQDDVSAWFAADQYDWDPGTVSSRSFDTGVDIGTIEDHYDITPSKSAVPRGGTGPAHERLSAFAERLDDYPGNISAPTDARDGTSGLSPYLAFGCLSVRQVIQYINEYAPDGRGKEMFISRLFWNKHYEQKLEDWAGWLDTAVNPVFEGFNAEQYDPDLVAAWKHGRTGFPMVDASMRCLKEMGWLNFRMRAMCASVYYHLLQQPWRIGADWFYHHLIDASAAINYTQWQSQCGLIGKPALRLYNPRKQVRDQDPDGEFIRRWVPELEALPDEYLDRPEGTPVHVQASCGVDIGEDYPRPVVDYDVARQAFRRRYEAVRADAADALSDSTIARRASFSGGREAAARIAAEHGTDASTGAEDGGTQTSLGSFSDE</sequence>
<dbReference type="PROSITE" id="PS00394">
    <property type="entry name" value="DNA_PHOTOLYASES_1_1"/>
    <property type="match status" value="1"/>
</dbReference>
<dbReference type="GO" id="GO:0009416">
    <property type="term" value="P:response to light stimulus"/>
    <property type="evidence" value="ECO:0007669"/>
    <property type="project" value="TreeGrafter"/>
</dbReference>
<dbReference type="Proteomes" id="UP000011534">
    <property type="component" value="Unassembled WGS sequence"/>
</dbReference>
<reference evidence="7 8" key="1">
    <citation type="journal article" date="2014" name="PLoS Genet.">
        <title>Phylogenetically driven sequencing of extremely halophilic archaea reveals strategies for static and dynamic osmo-response.</title>
        <authorList>
            <person name="Becker E.A."/>
            <person name="Seitzer P.M."/>
            <person name="Tritt A."/>
            <person name="Larsen D."/>
            <person name="Krusor M."/>
            <person name="Yao A.I."/>
            <person name="Wu D."/>
            <person name="Madern D."/>
            <person name="Eisen J.A."/>
            <person name="Darling A.E."/>
            <person name="Facciotti M.T."/>
        </authorList>
    </citation>
    <scope>NUCLEOTIDE SEQUENCE [LARGE SCALE GENOMIC DNA]</scope>
    <source>
        <strain evidence="7 8">ATCC 29715</strain>
    </source>
</reference>
<feature type="domain" description="Photolyase/cryptochrome alpha/beta" evidence="6">
    <location>
        <begin position="31"/>
        <end position="155"/>
    </location>
</feature>
<dbReference type="Gene3D" id="1.25.40.80">
    <property type="match status" value="1"/>
</dbReference>
<dbReference type="GO" id="GO:0003677">
    <property type="term" value="F:DNA binding"/>
    <property type="evidence" value="ECO:0007669"/>
    <property type="project" value="TreeGrafter"/>
</dbReference>
<organism evidence="7 8">
    <name type="scientific">Haloarcula vallismortis ATCC 29715</name>
    <dbReference type="NCBI Taxonomy" id="662477"/>
    <lineage>
        <taxon>Archaea</taxon>
        <taxon>Methanobacteriati</taxon>
        <taxon>Methanobacteriota</taxon>
        <taxon>Stenosarchaea group</taxon>
        <taxon>Halobacteria</taxon>
        <taxon>Halobacteriales</taxon>
        <taxon>Haloarculaceae</taxon>
        <taxon>Haloarcula</taxon>
    </lineage>
</organism>
<evidence type="ECO:0000256" key="4">
    <source>
        <dbReference type="PIRSR" id="PIRSR602081-1"/>
    </source>
</evidence>
<evidence type="ECO:0000256" key="2">
    <source>
        <dbReference type="ARBA" id="ARBA00022827"/>
    </source>
</evidence>
<name>M0JQS9_HALVA</name>
<keyword evidence="7" id="KW-0456">Lyase</keyword>
<accession>M0JQS9</accession>
<evidence type="ECO:0000313" key="7">
    <source>
        <dbReference type="EMBL" id="EMA11487.1"/>
    </source>
</evidence>
<evidence type="ECO:0000256" key="3">
    <source>
        <dbReference type="ARBA" id="ARBA00022991"/>
    </source>
</evidence>
<dbReference type="EMBL" id="AOLQ01000004">
    <property type="protein sequence ID" value="EMA11487.1"/>
    <property type="molecule type" value="Genomic_DNA"/>
</dbReference>
<dbReference type="InterPro" id="IPR005101">
    <property type="entry name" value="Cryptochr/Photolyase_FAD-bd"/>
</dbReference>